<accession>A0A644XBA0</accession>
<comment type="caution">
    <text evidence="1">The sequence shown here is derived from an EMBL/GenBank/DDBJ whole genome shotgun (WGS) entry which is preliminary data.</text>
</comment>
<reference evidence="1" key="1">
    <citation type="submission" date="2019-08" db="EMBL/GenBank/DDBJ databases">
        <authorList>
            <person name="Kucharzyk K."/>
            <person name="Murdoch R.W."/>
            <person name="Higgins S."/>
            <person name="Loffler F."/>
        </authorList>
    </citation>
    <scope>NUCLEOTIDE SEQUENCE</scope>
</reference>
<name>A0A644XBA0_9ZZZZ</name>
<organism evidence="1">
    <name type="scientific">bioreactor metagenome</name>
    <dbReference type="NCBI Taxonomy" id="1076179"/>
    <lineage>
        <taxon>unclassified sequences</taxon>
        <taxon>metagenomes</taxon>
        <taxon>ecological metagenomes</taxon>
    </lineage>
</organism>
<evidence type="ECO:0000313" key="1">
    <source>
        <dbReference type="EMBL" id="MPM13490.1"/>
    </source>
</evidence>
<gene>
    <name evidence="1" type="ORF">SDC9_59847</name>
</gene>
<dbReference type="EMBL" id="VSSQ01002127">
    <property type="protein sequence ID" value="MPM13490.1"/>
    <property type="molecule type" value="Genomic_DNA"/>
</dbReference>
<protein>
    <submittedName>
        <fullName evidence="1">Uncharacterized protein</fullName>
    </submittedName>
</protein>
<sequence>MQAGKQKVVAATVHVALAQCVAHGVALLRAGAAQRVVATAGVCDDGGQRVAQIGVQHAAGGEIDLALPPQRALCVIAFTRIGSAVEQCVDGLIAFQIEQTHGLTGLYITEVGLARRNDMTERSGFGREGTVGQ</sequence>
<proteinExistence type="predicted"/>
<dbReference type="AlphaFoldDB" id="A0A644XBA0"/>